<keyword evidence="4 7" id="KW-0812">Transmembrane</keyword>
<keyword evidence="5 7" id="KW-1133">Transmembrane helix</keyword>
<dbReference type="EMBL" id="BMHY01000002">
    <property type="protein sequence ID" value="GGG60885.1"/>
    <property type="molecule type" value="Genomic_DNA"/>
</dbReference>
<keyword evidence="3" id="KW-1003">Cell membrane</keyword>
<keyword evidence="10" id="KW-1185">Reference proteome</keyword>
<evidence type="ECO:0000256" key="2">
    <source>
        <dbReference type="ARBA" id="ARBA00022448"/>
    </source>
</evidence>
<evidence type="ECO:0000256" key="5">
    <source>
        <dbReference type="ARBA" id="ARBA00022989"/>
    </source>
</evidence>
<evidence type="ECO:0000313" key="10">
    <source>
        <dbReference type="Proteomes" id="UP000600247"/>
    </source>
</evidence>
<dbReference type="AlphaFoldDB" id="A0A917GYS3"/>
<feature type="transmembrane region" description="Helical" evidence="7">
    <location>
        <begin position="182"/>
        <end position="204"/>
    </location>
</feature>
<feature type="transmembrane region" description="Helical" evidence="7">
    <location>
        <begin position="255"/>
        <end position="274"/>
    </location>
</feature>
<comment type="caution">
    <text evidence="9">The sequence shown here is derived from an EMBL/GenBank/DDBJ whole genome shotgun (WGS) entry which is preliminary data.</text>
</comment>
<accession>A0A917GYS3</accession>
<dbReference type="PANTHER" id="PTHR43744:SF9">
    <property type="entry name" value="POLYGALACTURONAN_RHAMNOGALACTURONAN TRANSPORT SYSTEM PERMEASE PROTEIN YTCP"/>
    <property type="match status" value="1"/>
</dbReference>
<dbReference type="RefSeq" id="WP_188888122.1">
    <property type="nucleotide sequence ID" value="NZ_BMHY01000002.1"/>
</dbReference>
<keyword evidence="6 7" id="KW-0472">Membrane</keyword>
<dbReference type="SUPFAM" id="SSF161098">
    <property type="entry name" value="MetI-like"/>
    <property type="match status" value="1"/>
</dbReference>
<dbReference type="CDD" id="cd06261">
    <property type="entry name" value="TM_PBP2"/>
    <property type="match status" value="1"/>
</dbReference>
<dbReference type="PANTHER" id="PTHR43744">
    <property type="entry name" value="ABC TRANSPORTER PERMEASE PROTEIN MG189-RELATED-RELATED"/>
    <property type="match status" value="1"/>
</dbReference>
<dbReference type="Proteomes" id="UP000600247">
    <property type="component" value="Unassembled WGS sequence"/>
</dbReference>
<feature type="domain" description="ABC transmembrane type-1" evidence="8">
    <location>
        <begin position="74"/>
        <end position="274"/>
    </location>
</feature>
<gene>
    <name evidence="9" type="primary">lplC</name>
    <name evidence="9" type="ORF">GCM10010918_12810</name>
</gene>
<organism evidence="9 10">
    <name type="scientific">Paenibacillus radicis</name>
    <name type="common">ex Gao et al. 2016</name>
    <dbReference type="NCBI Taxonomy" id="1737354"/>
    <lineage>
        <taxon>Bacteria</taxon>
        <taxon>Bacillati</taxon>
        <taxon>Bacillota</taxon>
        <taxon>Bacilli</taxon>
        <taxon>Bacillales</taxon>
        <taxon>Paenibacillaceae</taxon>
        <taxon>Paenibacillus</taxon>
    </lineage>
</organism>
<keyword evidence="2 7" id="KW-0813">Transport</keyword>
<evidence type="ECO:0000259" key="8">
    <source>
        <dbReference type="PROSITE" id="PS50928"/>
    </source>
</evidence>
<reference evidence="9 10" key="1">
    <citation type="journal article" date="2014" name="Int. J. Syst. Evol. Microbiol.">
        <title>Complete genome sequence of Corynebacterium casei LMG S-19264T (=DSM 44701T), isolated from a smear-ripened cheese.</title>
        <authorList>
            <consortium name="US DOE Joint Genome Institute (JGI-PGF)"/>
            <person name="Walter F."/>
            <person name="Albersmeier A."/>
            <person name="Kalinowski J."/>
            <person name="Ruckert C."/>
        </authorList>
    </citation>
    <scope>NUCLEOTIDE SEQUENCE [LARGE SCALE GENOMIC DNA]</scope>
    <source>
        <strain evidence="9 10">CGMCC 1.15286</strain>
    </source>
</reference>
<feature type="transmembrane region" description="Helical" evidence="7">
    <location>
        <begin position="141"/>
        <end position="161"/>
    </location>
</feature>
<evidence type="ECO:0000256" key="3">
    <source>
        <dbReference type="ARBA" id="ARBA00022475"/>
    </source>
</evidence>
<feature type="transmembrane region" description="Helical" evidence="7">
    <location>
        <begin position="110"/>
        <end position="129"/>
    </location>
</feature>
<name>A0A917GYS3_9BACL</name>
<dbReference type="GO" id="GO:0055085">
    <property type="term" value="P:transmembrane transport"/>
    <property type="evidence" value="ECO:0007669"/>
    <property type="project" value="InterPro"/>
</dbReference>
<dbReference type="Gene3D" id="1.10.3720.10">
    <property type="entry name" value="MetI-like"/>
    <property type="match status" value="1"/>
</dbReference>
<protein>
    <submittedName>
        <fullName evidence="9">Protein LplC</fullName>
    </submittedName>
</protein>
<comment type="similarity">
    <text evidence="7">Belongs to the binding-protein-dependent transport system permease family.</text>
</comment>
<dbReference type="InterPro" id="IPR035906">
    <property type="entry name" value="MetI-like_sf"/>
</dbReference>
<dbReference type="Pfam" id="PF00528">
    <property type="entry name" value="BPD_transp_1"/>
    <property type="match status" value="1"/>
</dbReference>
<dbReference type="PROSITE" id="PS50928">
    <property type="entry name" value="ABC_TM1"/>
    <property type="match status" value="1"/>
</dbReference>
<evidence type="ECO:0000256" key="6">
    <source>
        <dbReference type="ARBA" id="ARBA00023136"/>
    </source>
</evidence>
<feature type="transmembrane region" description="Helical" evidence="7">
    <location>
        <begin position="12"/>
        <end position="35"/>
    </location>
</feature>
<sequence length="289" mass="32457">MVRTSITQRWFNVFNYIFLIVLGLSMILPILHVLAQSFSSNAAINSGKVYLWPVDLTLTNYKAVIGEKLIWRSFGVSVIVTVVGTFINLAMTSSLAYPLSRSEYVYRKPVLIMVLLTLIFTAPLIPNYLLVRGLGLHDTLWSLMIPGAISAFNLFVMRSFFMGLPNELIDASRIDGCGEMRILWNIILPLSKPVMATLGIFYSVGHWNSYANALYFINDRMLYPLQVRLREFIITDSSSINVPAEDALMSSPEGIKMAVVVIATIPIMIVYPFLQKYFTKGMMVGSVKS</sequence>
<dbReference type="InterPro" id="IPR000515">
    <property type="entry name" value="MetI-like"/>
</dbReference>
<evidence type="ECO:0000256" key="4">
    <source>
        <dbReference type="ARBA" id="ARBA00022692"/>
    </source>
</evidence>
<dbReference type="GO" id="GO:0005886">
    <property type="term" value="C:plasma membrane"/>
    <property type="evidence" value="ECO:0007669"/>
    <property type="project" value="UniProtKB-SubCell"/>
</dbReference>
<proteinExistence type="inferred from homology"/>
<evidence type="ECO:0000313" key="9">
    <source>
        <dbReference type="EMBL" id="GGG60885.1"/>
    </source>
</evidence>
<comment type="subcellular location">
    <subcellularLocation>
        <location evidence="1 7">Cell membrane</location>
        <topology evidence="1 7">Multi-pass membrane protein</topology>
    </subcellularLocation>
</comment>
<evidence type="ECO:0000256" key="1">
    <source>
        <dbReference type="ARBA" id="ARBA00004651"/>
    </source>
</evidence>
<feature type="transmembrane region" description="Helical" evidence="7">
    <location>
        <begin position="69"/>
        <end position="89"/>
    </location>
</feature>
<evidence type="ECO:0000256" key="7">
    <source>
        <dbReference type="RuleBase" id="RU363032"/>
    </source>
</evidence>